<dbReference type="PANTHER" id="PTHR43857">
    <property type="entry name" value="BLR7761 PROTEIN"/>
    <property type="match status" value="1"/>
</dbReference>
<dbReference type="RefSeq" id="WP_185763194.1">
    <property type="nucleotide sequence ID" value="NZ_RIBP01000001.1"/>
</dbReference>
<dbReference type="InterPro" id="IPR006175">
    <property type="entry name" value="YjgF/YER057c/UK114"/>
</dbReference>
<comment type="caution">
    <text evidence="1">The sequence shown here is derived from an EMBL/GenBank/DDBJ whole genome shotgun (WGS) entry which is preliminary data.</text>
</comment>
<dbReference type="PANTHER" id="PTHR43857:SF1">
    <property type="entry name" value="YJGH FAMILY PROTEIN"/>
    <property type="match status" value="1"/>
</dbReference>
<dbReference type="Gene3D" id="3.30.1330.40">
    <property type="entry name" value="RutC-like"/>
    <property type="match status" value="1"/>
</dbReference>
<organism evidence="1 2">
    <name type="scientific">Niallia circulans</name>
    <name type="common">Bacillus circulans</name>
    <dbReference type="NCBI Taxonomy" id="1397"/>
    <lineage>
        <taxon>Bacteria</taxon>
        <taxon>Bacillati</taxon>
        <taxon>Bacillota</taxon>
        <taxon>Bacilli</taxon>
        <taxon>Bacillales</taxon>
        <taxon>Bacillaceae</taxon>
        <taxon>Niallia</taxon>
    </lineage>
</organism>
<reference evidence="2" key="1">
    <citation type="submission" date="2018-10" db="EMBL/GenBank/DDBJ databases">
        <title>FDA dAtabase for Regulatory Grade micrObial Sequences (FDA-ARGOS): Supporting development and validation of Infectious Disease Dx tests.</title>
        <authorList>
            <person name="Minogue T."/>
            <person name="Wolcott M."/>
            <person name="Wasieloski L."/>
            <person name="Aguilar W."/>
            <person name="Moore D."/>
            <person name="Tallon L."/>
            <person name="Sadzewicz L."/>
            <person name="Sengamalay N."/>
            <person name="Ott S."/>
            <person name="Godinez A."/>
            <person name="Nagaraj S."/>
            <person name="Vavikolanu K."/>
            <person name="Vyas G."/>
            <person name="Nadendla S."/>
            <person name="George J."/>
            <person name="Sichtig H."/>
        </authorList>
    </citation>
    <scope>NUCLEOTIDE SEQUENCE [LARGE SCALE GENOMIC DNA]</scope>
    <source>
        <strain evidence="2">FDAARGOS_343</strain>
    </source>
</reference>
<evidence type="ECO:0000313" key="1">
    <source>
        <dbReference type="EMBL" id="TRZ39767.1"/>
    </source>
</evidence>
<dbReference type="InterPro" id="IPR035959">
    <property type="entry name" value="RutC-like_sf"/>
</dbReference>
<evidence type="ECO:0000313" key="2">
    <source>
        <dbReference type="Proteomes" id="UP000319837"/>
    </source>
</evidence>
<protein>
    <submittedName>
        <fullName evidence="1">RidA family protein</fullName>
    </submittedName>
</protein>
<dbReference type="AlphaFoldDB" id="A0A553SRZ7"/>
<dbReference type="Proteomes" id="UP000319837">
    <property type="component" value="Unassembled WGS sequence"/>
</dbReference>
<dbReference type="SUPFAM" id="SSF55298">
    <property type="entry name" value="YjgF-like"/>
    <property type="match status" value="1"/>
</dbReference>
<sequence>MKKSLNPETIHNPVAPYVHQIEVTAPSKWLTMSGQIGMDIEGNIPDDPLEQLKLALDNVKENLVAANMTVSDLTKLVFYLVGDFDAEKRRNIIGDFVGEHLPCTTMMYVVGLAAPALKVEVDAWACQELN</sequence>
<gene>
    <name evidence="1" type="ORF">CEQ21_02125</name>
</gene>
<dbReference type="EMBL" id="RIBP01000001">
    <property type="protein sequence ID" value="TRZ39767.1"/>
    <property type="molecule type" value="Genomic_DNA"/>
</dbReference>
<dbReference type="Pfam" id="PF01042">
    <property type="entry name" value="Ribonuc_L-PSP"/>
    <property type="match status" value="1"/>
</dbReference>
<accession>A0A553SRZ7</accession>
<proteinExistence type="predicted"/>
<name>A0A553SRZ7_NIACI</name>